<dbReference type="Proteomes" id="UP000010469">
    <property type="component" value="Chromosome"/>
</dbReference>
<keyword evidence="2 5" id="KW-0812">Transmembrane</keyword>
<dbReference type="STRING" id="1056495.Calag_0649"/>
<dbReference type="InParanoid" id="L0A957"/>
<feature type="transmembrane region" description="Helical" evidence="5">
    <location>
        <begin position="135"/>
        <end position="162"/>
    </location>
</feature>
<dbReference type="FunCoup" id="L0A957">
    <property type="interactions" value="20"/>
</dbReference>
<feature type="transmembrane region" description="Helical" evidence="5">
    <location>
        <begin position="55"/>
        <end position="75"/>
    </location>
</feature>
<feature type="transmembrane region" description="Helical" evidence="5">
    <location>
        <begin position="450"/>
        <end position="468"/>
    </location>
</feature>
<evidence type="ECO:0000256" key="4">
    <source>
        <dbReference type="ARBA" id="ARBA00023136"/>
    </source>
</evidence>
<dbReference type="Pfam" id="PF13520">
    <property type="entry name" value="AA_permease_2"/>
    <property type="match status" value="1"/>
</dbReference>
<feature type="transmembrane region" description="Helical" evidence="5">
    <location>
        <begin position="390"/>
        <end position="413"/>
    </location>
</feature>
<feature type="transmembrane region" description="Helical" evidence="5">
    <location>
        <begin position="365"/>
        <end position="384"/>
    </location>
</feature>
<reference evidence="7" key="1">
    <citation type="submission" date="2012-03" db="EMBL/GenBank/DDBJ databases">
        <title>Complete genome of Caldisphaera lagunensis DSM 15908.</title>
        <authorList>
            <person name="Lucas S."/>
            <person name="Copeland A."/>
            <person name="Lapidus A."/>
            <person name="Glavina del Rio T."/>
            <person name="Dalin E."/>
            <person name="Tice H."/>
            <person name="Bruce D."/>
            <person name="Goodwin L."/>
            <person name="Pitluck S."/>
            <person name="Peters L."/>
            <person name="Mikhailova N."/>
            <person name="Teshima H."/>
            <person name="Kyrpides N."/>
            <person name="Mavromatis K."/>
            <person name="Ivanova N."/>
            <person name="Brettin T."/>
            <person name="Detter J.C."/>
            <person name="Han C."/>
            <person name="Larimer F."/>
            <person name="Land M."/>
            <person name="Hauser L."/>
            <person name="Markowitz V."/>
            <person name="Cheng J.-F."/>
            <person name="Hugenholtz P."/>
            <person name="Woyke T."/>
            <person name="Wu D."/>
            <person name="Spring S."/>
            <person name="Schroeder M."/>
            <person name="Brambilla E."/>
            <person name="Klenk H.-P."/>
            <person name="Eisen J.A."/>
        </authorList>
    </citation>
    <scope>NUCLEOTIDE SEQUENCE [LARGE SCALE GENOMIC DNA]</scope>
    <source>
        <strain evidence="7">DSM 15908 / JCM 11604 / IC-154</strain>
    </source>
</reference>
<dbReference type="InterPro" id="IPR052962">
    <property type="entry name" value="AA_Transporter_AGT"/>
</dbReference>
<evidence type="ECO:0000256" key="2">
    <source>
        <dbReference type="ARBA" id="ARBA00022692"/>
    </source>
</evidence>
<feature type="transmembrane region" description="Helical" evidence="5">
    <location>
        <begin position="531"/>
        <end position="550"/>
    </location>
</feature>
<evidence type="ECO:0000313" key="6">
    <source>
        <dbReference type="EMBL" id="AFZ70401.1"/>
    </source>
</evidence>
<gene>
    <name evidence="6" type="ordered locus">Calag_0649</name>
</gene>
<proteinExistence type="predicted"/>
<dbReference type="KEGG" id="clg:Calag_0649"/>
<dbReference type="GO" id="GO:0016020">
    <property type="term" value="C:membrane"/>
    <property type="evidence" value="ECO:0007669"/>
    <property type="project" value="UniProtKB-SubCell"/>
</dbReference>
<protein>
    <submittedName>
        <fullName evidence="6">Gamma-aminobutyrate permease-like transporter</fullName>
    </submittedName>
</protein>
<accession>L0A957</accession>
<comment type="subcellular location">
    <subcellularLocation>
        <location evidence="1">Membrane</location>
        <topology evidence="1">Multi-pass membrane protein</topology>
    </subcellularLocation>
</comment>
<dbReference type="AlphaFoldDB" id="L0A957"/>
<dbReference type="HOGENOM" id="CLU_007946_16_0_2"/>
<dbReference type="PANTHER" id="PTHR47547:SF1">
    <property type="entry name" value="ASPARTATE-PROTON SYMPORTER"/>
    <property type="match status" value="1"/>
</dbReference>
<dbReference type="Gene3D" id="1.20.1740.10">
    <property type="entry name" value="Amino acid/polyamine transporter I"/>
    <property type="match status" value="1"/>
</dbReference>
<dbReference type="eggNOG" id="arCOG00009">
    <property type="taxonomic scope" value="Archaea"/>
</dbReference>
<feature type="transmembrane region" description="Helical" evidence="5">
    <location>
        <begin position="601"/>
        <end position="620"/>
    </location>
</feature>
<keyword evidence="7" id="KW-1185">Reference proteome</keyword>
<name>L0A957_CALLD</name>
<dbReference type="InterPro" id="IPR002293">
    <property type="entry name" value="AA/rel_permease1"/>
</dbReference>
<feature type="transmembrane region" description="Helical" evidence="5">
    <location>
        <begin position="562"/>
        <end position="581"/>
    </location>
</feature>
<feature type="transmembrane region" description="Helical" evidence="5">
    <location>
        <begin position="305"/>
        <end position="327"/>
    </location>
</feature>
<evidence type="ECO:0000313" key="7">
    <source>
        <dbReference type="Proteomes" id="UP000010469"/>
    </source>
</evidence>
<feature type="transmembrane region" description="Helical" evidence="5">
    <location>
        <begin position="21"/>
        <end position="43"/>
    </location>
</feature>
<evidence type="ECO:0000256" key="3">
    <source>
        <dbReference type="ARBA" id="ARBA00022989"/>
    </source>
</evidence>
<feature type="transmembrane region" description="Helical" evidence="5">
    <location>
        <begin position="174"/>
        <end position="195"/>
    </location>
</feature>
<organism evidence="6 7">
    <name type="scientific">Caldisphaera lagunensis (strain DSM 15908 / JCM 11604 / ANMR 0165 / IC-154)</name>
    <dbReference type="NCBI Taxonomy" id="1056495"/>
    <lineage>
        <taxon>Archaea</taxon>
        <taxon>Thermoproteota</taxon>
        <taxon>Thermoprotei</taxon>
        <taxon>Acidilobales</taxon>
        <taxon>Caldisphaeraceae</taxon>
        <taxon>Caldisphaera</taxon>
    </lineage>
</organism>
<keyword evidence="3 5" id="KW-1133">Transmembrane helix</keyword>
<sequence>MGEEKYINRAEETDKQLRKALNFWDITYLVVGAMIGSGWLFGALYASSVVGPGSILSWIVAGVLMFFIALVFAEISGMIPKTGSIVRYPQYSHGSFASFILAWSYLLSAITVAPAEAEAVITYMSSYVPGLTTTVSGLTVLTGLGIIVAFIFLTFFFLLNYYGVHVMGKTNTGVGWWKLLVPLITIILLISLFFHPKNFATPSFLPYGSSPILFAIPTTGIAFAYLGFRQGLEYAGEAKNPKRDVPLGTILGFIIVVAIYVLLQVAFIGGVDWGKVSTASGVTIAPGNWTGLSSSVLANGPFYEILKISAIPILVGWGIFLLIDAIVSPSGTGWIYEGTTTRVFYGMAADGHLPDLFLKLNKHKIPIFSLIASWLIGALFLLPYPAWVKIAGFISSTTVFTYMISGSALVVLRKTAPNAHRPLKLPVPWILGGIAFIASFLIVYWSTFSILWGVDALILAGIPIFYIYTMPKRLGSNLTLGIVLGVIYWITLAVTTIYFLDYGIVAKVASYYTMEPIPSFSVILSHTAPNFVLWVVINVITTVLFTYILYRGLPTAYSKSQIKAGFWVIATIFAGLIVSYLSSLGPYMPNYSIIPYPWDTVLAVVVAAVLFVYSALSGILTDDLVAVMKGLGIDITKDNNK</sequence>
<feature type="transmembrane region" description="Helical" evidence="5">
    <location>
        <begin position="207"/>
        <end position="228"/>
    </location>
</feature>
<feature type="transmembrane region" description="Helical" evidence="5">
    <location>
        <begin position="480"/>
        <end position="500"/>
    </location>
</feature>
<evidence type="ECO:0000256" key="5">
    <source>
        <dbReference type="SAM" id="Phobius"/>
    </source>
</evidence>
<keyword evidence="4 5" id="KW-0472">Membrane</keyword>
<dbReference type="GO" id="GO:0022857">
    <property type="term" value="F:transmembrane transporter activity"/>
    <property type="evidence" value="ECO:0007669"/>
    <property type="project" value="InterPro"/>
</dbReference>
<dbReference type="EMBL" id="CP003378">
    <property type="protein sequence ID" value="AFZ70401.1"/>
    <property type="molecule type" value="Genomic_DNA"/>
</dbReference>
<dbReference type="PANTHER" id="PTHR47547">
    <property type="match status" value="1"/>
</dbReference>
<evidence type="ECO:0000256" key="1">
    <source>
        <dbReference type="ARBA" id="ARBA00004141"/>
    </source>
</evidence>
<feature type="transmembrane region" description="Helical" evidence="5">
    <location>
        <begin position="96"/>
        <end position="115"/>
    </location>
</feature>
<feature type="transmembrane region" description="Helical" evidence="5">
    <location>
        <begin position="249"/>
        <end position="271"/>
    </location>
</feature>
<feature type="transmembrane region" description="Helical" evidence="5">
    <location>
        <begin position="425"/>
        <end position="444"/>
    </location>
</feature>